<evidence type="ECO:0000256" key="4">
    <source>
        <dbReference type="ARBA" id="ARBA00022741"/>
    </source>
</evidence>
<gene>
    <name evidence="17" type="ORF">G6011_10237</name>
</gene>
<feature type="compositionally biased region" description="Acidic residues" evidence="13">
    <location>
        <begin position="195"/>
        <end position="225"/>
    </location>
</feature>
<dbReference type="SMART" id="SM00490">
    <property type="entry name" value="HELICc"/>
    <property type="match status" value="1"/>
</dbReference>
<keyword evidence="4" id="KW-0547">Nucleotide-binding</keyword>
<keyword evidence="8" id="KW-0694">RNA-binding</keyword>
<dbReference type="GO" id="GO:0003723">
    <property type="term" value="F:RNA binding"/>
    <property type="evidence" value="ECO:0007669"/>
    <property type="project" value="UniProtKB-KW"/>
</dbReference>
<dbReference type="InterPro" id="IPR011545">
    <property type="entry name" value="DEAD/DEAH_box_helicase_dom"/>
</dbReference>
<feature type="region of interest" description="Disordered" evidence="13">
    <location>
        <begin position="714"/>
        <end position="812"/>
    </location>
</feature>
<comment type="subcellular location">
    <subcellularLocation>
        <location evidence="1">Nucleus</location>
    </subcellularLocation>
</comment>
<dbReference type="GO" id="GO:0042254">
    <property type="term" value="P:ribosome biogenesis"/>
    <property type="evidence" value="ECO:0007669"/>
    <property type="project" value="UniProtKB-KW"/>
</dbReference>
<dbReference type="GO" id="GO:0016787">
    <property type="term" value="F:hydrolase activity"/>
    <property type="evidence" value="ECO:0007669"/>
    <property type="project" value="UniProtKB-KW"/>
</dbReference>
<dbReference type="PROSITE" id="PS51194">
    <property type="entry name" value="HELICASE_CTER"/>
    <property type="match status" value="1"/>
</dbReference>
<dbReference type="AlphaFoldDB" id="A0AAD4IBJ4"/>
<evidence type="ECO:0000256" key="1">
    <source>
        <dbReference type="ARBA" id="ARBA00004123"/>
    </source>
</evidence>
<dbReference type="InterPro" id="IPR014014">
    <property type="entry name" value="RNA_helicase_DEAD_Q_motif"/>
</dbReference>
<comment type="caution">
    <text evidence="17">The sequence shown here is derived from an EMBL/GenBank/DDBJ whole genome shotgun (WGS) entry which is preliminary data.</text>
</comment>
<dbReference type="InterPro" id="IPR050079">
    <property type="entry name" value="DEAD_box_RNA_helicase"/>
</dbReference>
<evidence type="ECO:0000256" key="5">
    <source>
        <dbReference type="ARBA" id="ARBA00022801"/>
    </source>
</evidence>
<feature type="compositionally biased region" description="Acidic residues" evidence="13">
    <location>
        <begin position="175"/>
        <end position="184"/>
    </location>
</feature>
<keyword evidence="18" id="KW-1185">Reference proteome</keyword>
<accession>A0AAD4IBJ4</accession>
<evidence type="ECO:0000256" key="10">
    <source>
        <dbReference type="ARBA" id="ARBA00047984"/>
    </source>
</evidence>
<feature type="domain" description="Helicase C-terminal" evidence="15">
    <location>
        <begin position="513"/>
        <end position="670"/>
    </location>
</feature>
<keyword evidence="12" id="KW-0175">Coiled coil</keyword>
<evidence type="ECO:0000256" key="6">
    <source>
        <dbReference type="ARBA" id="ARBA00022806"/>
    </source>
</evidence>
<keyword evidence="3" id="KW-0690">Ribosome biogenesis</keyword>
<dbReference type="InterPro" id="IPR027417">
    <property type="entry name" value="P-loop_NTPase"/>
</dbReference>
<feature type="domain" description="Helicase ATP-binding" evidence="14">
    <location>
        <begin position="312"/>
        <end position="486"/>
    </location>
</feature>
<reference evidence="17" key="1">
    <citation type="submission" date="2021-07" db="EMBL/GenBank/DDBJ databases">
        <title>Genome Resource of American Ginseng Black Spot Pathogen Alternaria panax.</title>
        <authorList>
            <person name="Qiu C."/>
            <person name="Wang W."/>
            <person name="Liu Z."/>
        </authorList>
    </citation>
    <scope>NUCLEOTIDE SEQUENCE</scope>
    <source>
        <strain evidence="17">BNCC115425</strain>
    </source>
</reference>
<dbReference type="CDD" id="cd18787">
    <property type="entry name" value="SF2_C_DEAD"/>
    <property type="match status" value="1"/>
</dbReference>
<dbReference type="EMBL" id="JAANER010000003">
    <property type="protein sequence ID" value="KAG9191503.1"/>
    <property type="molecule type" value="Genomic_DNA"/>
</dbReference>
<dbReference type="GO" id="GO:0005634">
    <property type="term" value="C:nucleus"/>
    <property type="evidence" value="ECO:0007669"/>
    <property type="project" value="UniProtKB-SubCell"/>
</dbReference>
<evidence type="ECO:0000256" key="3">
    <source>
        <dbReference type="ARBA" id="ARBA00022517"/>
    </source>
</evidence>
<dbReference type="GO" id="GO:0005524">
    <property type="term" value="F:ATP binding"/>
    <property type="evidence" value="ECO:0007669"/>
    <property type="project" value="UniProtKB-KW"/>
</dbReference>
<sequence length="812" mass="89299">MAPNLDDDFIFTISDHDDVSDDGGADEAAAATAKLAGAGKKRKYTEDPDLNVKPKEVASKKSKKDKKKGKKGKHADPEPELEEDDDAMPTPGEDVEQNDDIASDFEFAVGDIDTGFVEEFDGWGNDNGTVAQESQKKGNAVDVDDIIERRRNKKSAQAAIDAESPEASVNADFEGFGEDDELMAEDGFGMGAASDSEDEEDQDEEASGDEGSGDNAQEDDSDDEAEVPHVPHPMDLEGAETENEDESEQEDAVEAKKAAAFFAPEDSVSIKKKKGSKGATGSFQAMSLSRPILRGLASVGFTEPTPIQNKAVPIAMQGKDVVGGAETGSGKTAAFLIPILERLLYRPKKVPTTRVAIFMPTRELAVQCFNVATKLASFTDITFALMAGGFSTRDQEAVLKTRPDVVIATPGRFIDHMHNTAAFQVEHLEILVLDEADRMLEEGFESQLTEILNTIPKSRQTMLFSATMTSSVDKLIRIGMDKPVRLMVDAKKHTVAGLTQEFVRLRQGKEDKRLAYLMYICEKIYTEKVIVFFRQKKEAHRVRVVFALCGLKASELHGNMSQEQRIQSVEAFRSGKSAYLLATDVASRGLDIKNVSTVINYEAPQSHEIYLHRVGRTARAGRSGRACTLAAEPDRKVVKQAVKASRDQGAKVVSRQVPVEETDRWMKKIKDLEGEIEEVLAEEKEERAMSLTERDLKRGENLIQHEDEIKARPRRTWFESEKDKMAEREKGAAALNGPAGGSVKGKEKKKKLSGKDRKKLEMKDVRTEGKLFKKGKADRGLSTGKAKEKQAHAKSKSKKIAAKTGSFKGFKD</sequence>
<feature type="compositionally biased region" description="Basic residues" evidence="13">
    <location>
        <begin position="792"/>
        <end position="801"/>
    </location>
</feature>
<keyword evidence="7" id="KW-0067">ATP-binding</keyword>
<dbReference type="PANTHER" id="PTHR47959">
    <property type="entry name" value="ATP-DEPENDENT RNA HELICASE RHLE-RELATED"/>
    <property type="match status" value="1"/>
</dbReference>
<dbReference type="PANTHER" id="PTHR47959:SF1">
    <property type="entry name" value="ATP-DEPENDENT RNA HELICASE DBPA"/>
    <property type="match status" value="1"/>
</dbReference>
<dbReference type="PROSITE" id="PS00039">
    <property type="entry name" value="DEAD_ATP_HELICASE"/>
    <property type="match status" value="1"/>
</dbReference>
<evidence type="ECO:0000313" key="18">
    <source>
        <dbReference type="Proteomes" id="UP001199106"/>
    </source>
</evidence>
<evidence type="ECO:0000256" key="12">
    <source>
        <dbReference type="SAM" id="Coils"/>
    </source>
</evidence>
<feature type="coiled-coil region" evidence="12">
    <location>
        <begin position="662"/>
        <end position="689"/>
    </location>
</feature>
<dbReference type="GO" id="GO:0003724">
    <property type="term" value="F:RNA helicase activity"/>
    <property type="evidence" value="ECO:0007669"/>
    <property type="project" value="UniProtKB-EC"/>
</dbReference>
<dbReference type="Gene3D" id="3.40.50.300">
    <property type="entry name" value="P-loop containing nucleotide triphosphate hydrolases"/>
    <property type="match status" value="2"/>
</dbReference>
<feature type="region of interest" description="Disordered" evidence="13">
    <location>
        <begin position="121"/>
        <end position="255"/>
    </location>
</feature>
<dbReference type="InterPro" id="IPR000629">
    <property type="entry name" value="RNA-helicase_DEAD-box_CS"/>
</dbReference>
<feature type="compositionally biased region" description="Basic and acidic residues" evidence="13">
    <location>
        <begin position="44"/>
        <end position="59"/>
    </location>
</feature>
<keyword evidence="6 17" id="KW-0347">Helicase</keyword>
<evidence type="ECO:0000313" key="17">
    <source>
        <dbReference type="EMBL" id="KAG9191503.1"/>
    </source>
</evidence>
<dbReference type="EC" id="3.6.4.13" evidence="2"/>
<feature type="short sequence motif" description="Q motif" evidence="11">
    <location>
        <begin position="281"/>
        <end position="309"/>
    </location>
</feature>
<dbReference type="SMART" id="SM00487">
    <property type="entry name" value="DEXDc"/>
    <property type="match status" value="1"/>
</dbReference>
<name>A0AAD4IBJ4_9PLEO</name>
<evidence type="ECO:0000256" key="8">
    <source>
        <dbReference type="ARBA" id="ARBA00022884"/>
    </source>
</evidence>
<comment type="catalytic activity">
    <reaction evidence="10">
        <text>ATP + H2O = ADP + phosphate + H(+)</text>
        <dbReference type="Rhea" id="RHEA:13065"/>
        <dbReference type="ChEBI" id="CHEBI:15377"/>
        <dbReference type="ChEBI" id="CHEBI:15378"/>
        <dbReference type="ChEBI" id="CHEBI:30616"/>
        <dbReference type="ChEBI" id="CHEBI:43474"/>
        <dbReference type="ChEBI" id="CHEBI:456216"/>
        <dbReference type="EC" id="3.6.4.13"/>
    </reaction>
</comment>
<feature type="region of interest" description="Disordered" evidence="13">
    <location>
        <begin position="34"/>
        <end position="102"/>
    </location>
</feature>
<dbReference type="Proteomes" id="UP001199106">
    <property type="component" value="Unassembled WGS sequence"/>
</dbReference>
<evidence type="ECO:0000256" key="13">
    <source>
        <dbReference type="SAM" id="MobiDB-lite"/>
    </source>
</evidence>
<dbReference type="PROSITE" id="PS51192">
    <property type="entry name" value="HELICASE_ATP_BIND_1"/>
    <property type="match status" value="1"/>
</dbReference>
<dbReference type="GO" id="GO:0010467">
    <property type="term" value="P:gene expression"/>
    <property type="evidence" value="ECO:0007669"/>
    <property type="project" value="UniProtKB-ARBA"/>
</dbReference>
<organism evidence="17 18">
    <name type="scientific">Alternaria panax</name>
    <dbReference type="NCBI Taxonomy" id="48097"/>
    <lineage>
        <taxon>Eukaryota</taxon>
        <taxon>Fungi</taxon>
        <taxon>Dikarya</taxon>
        <taxon>Ascomycota</taxon>
        <taxon>Pezizomycotina</taxon>
        <taxon>Dothideomycetes</taxon>
        <taxon>Pleosporomycetidae</taxon>
        <taxon>Pleosporales</taxon>
        <taxon>Pleosporineae</taxon>
        <taxon>Pleosporaceae</taxon>
        <taxon>Alternaria</taxon>
        <taxon>Alternaria sect. Panax</taxon>
    </lineage>
</organism>
<feature type="compositionally biased region" description="Basic residues" evidence="13">
    <location>
        <begin position="60"/>
        <end position="73"/>
    </location>
</feature>
<dbReference type="Pfam" id="PF00270">
    <property type="entry name" value="DEAD"/>
    <property type="match status" value="1"/>
</dbReference>
<dbReference type="Pfam" id="PF00271">
    <property type="entry name" value="Helicase_C"/>
    <property type="match status" value="1"/>
</dbReference>
<feature type="compositionally biased region" description="Basic and acidic residues" evidence="13">
    <location>
        <begin position="226"/>
        <end position="235"/>
    </location>
</feature>
<keyword evidence="5 17" id="KW-0378">Hydrolase</keyword>
<dbReference type="InterPro" id="IPR001650">
    <property type="entry name" value="Helicase_C-like"/>
</dbReference>
<evidence type="ECO:0000256" key="2">
    <source>
        <dbReference type="ARBA" id="ARBA00012552"/>
    </source>
</evidence>
<evidence type="ECO:0000259" key="15">
    <source>
        <dbReference type="PROSITE" id="PS51194"/>
    </source>
</evidence>
<dbReference type="InterPro" id="IPR014001">
    <property type="entry name" value="Helicase_ATP-bd"/>
</dbReference>
<evidence type="ECO:0000259" key="16">
    <source>
        <dbReference type="PROSITE" id="PS51195"/>
    </source>
</evidence>
<dbReference type="PROSITE" id="PS51195">
    <property type="entry name" value="Q_MOTIF"/>
    <property type="match status" value="1"/>
</dbReference>
<evidence type="ECO:0000256" key="7">
    <source>
        <dbReference type="ARBA" id="ARBA00022840"/>
    </source>
</evidence>
<keyword evidence="9" id="KW-0539">Nucleus</keyword>
<evidence type="ECO:0000256" key="9">
    <source>
        <dbReference type="ARBA" id="ARBA00023242"/>
    </source>
</evidence>
<feature type="compositionally biased region" description="Basic and acidic residues" evidence="13">
    <location>
        <begin position="753"/>
        <end position="791"/>
    </location>
</feature>
<proteinExistence type="predicted"/>
<dbReference type="GO" id="GO:0005829">
    <property type="term" value="C:cytosol"/>
    <property type="evidence" value="ECO:0007669"/>
    <property type="project" value="TreeGrafter"/>
</dbReference>
<dbReference type="CDD" id="cd17947">
    <property type="entry name" value="DEADc_DDX27"/>
    <property type="match status" value="1"/>
</dbReference>
<dbReference type="SUPFAM" id="SSF52540">
    <property type="entry name" value="P-loop containing nucleoside triphosphate hydrolases"/>
    <property type="match status" value="1"/>
</dbReference>
<feature type="compositionally biased region" description="Acidic residues" evidence="13">
    <location>
        <begin position="78"/>
        <end position="102"/>
    </location>
</feature>
<evidence type="ECO:0000259" key="14">
    <source>
        <dbReference type="PROSITE" id="PS51192"/>
    </source>
</evidence>
<evidence type="ECO:0000256" key="11">
    <source>
        <dbReference type="PROSITE-ProRule" id="PRU00552"/>
    </source>
</evidence>
<feature type="compositionally biased region" description="Basic and acidic residues" evidence="13">
    <location>
        <begin position="714"/>
        <end position="731"/>
    </location>
</feature>
<feature type="compositionally biased region" description="Acidic residues" evidence="13">
    <location>
        <begin position="237"/>
        <end position="252"/>
    </location>
</feature>
<protein>
    <recommendedName>
        <fullName evidence="2">RNA helicase</fullName>
        <ecNumber evidence="2">3.6.4.13</ecNumber>
    </recommendedName>
</protein>
<feature type="domain" description="DEAD-box RNA helicase Q" evidence="16">
    <location>
        <begin position="281"/>
        <end position="309"/>
    </location>
</feature>